<dbReference type="GO" id="GO:0046900">
    <property type="term" value="P:tetrahydrofolylpolyglutamate metabolic process"/>
    <property type="evidence" value="ECO:0007669"/>
    <property type="project" value="TreeGrafter"/>
</dbReference>
<evidence type="ECO:0000256" key="7">
    <source>
        <dbReference type="PROSITE-ProRule" id="PRU00607"/>
    </source>
</evidence>
<keyword evidence="3" id="KW-0964">Secreted</keyword>
<dbReference type="SUPFAM" id="SSF52317">
    <property type="entry name" value="Class I glutamine amidotransferase-like"/>
    <property type="match status" value="1"/>
</dbReference>
<name>A0AAV8WGH8_9CUCU</name>
<dbReference type="PANTHER" id="PTHR11315:SF0">
    <property type="entry name" value="FOLATE GAMMA-GLUTAMYL HYDROLASE"/>
    <property type="match status" value="1"/>
</dbReference>
<evidence type="ECO:0000256" key="2">
    <source>
        <dbReference type="ARBA" id="ARBA00011083"/>
    </source>
</evidence>
<reference evidence="8 9" key="1">
    <citation type="journal article" date="2023" name="Insect Mol. Biol.">
        <title>Genome sequencing provides insights into the evolution of gene families encoding plant cell wall-degrading enzymes in longhorned beetles.</title>
        <authorList>
            <person name="Shin N.R."/>
            <person name="Okamura Y."/>
            <person name="Kirsch R."/>
            <person name="Pauchet Y."/>
        </authorList>
    </citation>
    <scope>NUCLEOTIDE SEQUENCE [LARGE SCALE GENOMIC DNA]</scope>
    <source>
        <strain evidence="8">EAD_L_NR</strain>
    </source>
</reference>
<dbReference type="GO" id="GO:0005773">
    <property type="term" value="C:vacuole"/>
    <property type="evidence" value="ECO:0007669"/>
    <property type="project" value="TreeGrafter"/>
</dbReference>
<evidence type="ECO:0000313" key="9">
    <source>
        <dbReference type="Proteomes" id="UP001159042"/>
    </source>
</evidence>
<proteinExistence type="inferred from homology"/>
<evidence type="ECO:0000256" key="5">
    <source>
        <dbReference type="ARBA" id="ARBA00022801"/>
    </source>
</evidence>
<sequence length="355" mass="40014">MFVLSSMKRGTKITDNYLKTYTIQSGFQNVSKMFNKASALVLLTLVVVTCSLETPIIGILSQETFIVSHLFPEERHDSFIAASYVKHIESGGGRVVPIWIGQSEDYYRRVVSYTNGVLFPGGGTYFNVTGGYGQAAKQIYKFALEANTKGIYYPVWGSCLGMEVLAFASLDGKDIRVDCLLKNVAVPLNFTKAARKSKLFSKAPKSVLTALASQDVAFNFHRYCLTKSVLEENSILSNWKVLATNKDVNQLEFISAMESKEFPIYGVQFHPEKNQFEFEKNKIPHSKEAVEVAQYFGNFFVDEARRNNNTFPSIATEKKSLIYNYNPRYTGLKGNSVYEQLYVFDKTDFEAAQLL</sequence>
<feature type="active site" evidence="7">
    <location>
        <position position="270"/>
    </location>
</feature>
<keyword evidence="9" id="KW-1185">Reference proteome</keyword>
<dbReference type="AlphaFoldDB" id="A0AAV8WGH8"/>
<dbReference type="PROSITE" id="PS51275">
    <property type="entry name" value="PEPTIDASE_C26_GGH"/>
    <property type="match status" value="1"/>
</dbReference>
<comment type="subcellular location">
    <subcellularLocation>
        <location evidence="1">Secreted</location>
        <location evidence="1">Extracellular space</location>
    </subcellularLocation>
</comment>
<dbReference type="GO" id="GO:0034722">
    <property type="term" value="F:gamma-glutamyl-peptidase activity"/>
    <property type="evidence" value="ECO:0007669"/>
    <property type="project" value="UniProtKB-UniRule"/>
</dbReference>
<comment type="caution">
    <text evidence="8">The sequence shown here is derived from an EMBL/GenBank/DDBJ whole genome shotgun (WGS) entry which is preliminary data.</text>
</comment>
<dbReference type="Proteomes" id="UP001159042">
    <property type="component" value="Unassembled WGS sequence"/>
</dbReference>
<protein>
    <recommendedName>
        <fullName evidence="7">folate gamma-glutamyl hydrolase</fullName>
        <ecNumber evidence="7">3.4.19.9</ecNumber>
    </recommendedName>
</protein>
<accession>A0AAV8WGH8</accession>
<feature type="active site" description="Nucleophile" evidence="6 7">
    <location>
        <position position="159"/>
    </location>
</feature>
<evidence type="ECO:0000256" key="4">
    <source>
        <dbReference type="ARBA" id="ARBA00022729"/>
    </source>
</evidence>
<evidence type="ECO:0000256" key="6">
    <source>
        <dbReference type="PIRSR" id="PIRSR615527-1"/>
    </source>
</evidence>
<evidence type="ECO:0000256" key="3">
    <source>
        <dbReference type="ARBA" id="ARBA00022525"/>
    </source>
</evidence>
<evidence type="ECO:0000256" key="1">
    <source>
        <dbReference type="ARBA" id="ARBA00004239"/>
    </source>
</evidence>
<comment type="catalytic activity">
    <reaction evidence="7">
        <text>(6S)-5,6,7,8-tetrahydrofolyl-(gamma-L-Glu)(n) + (n-1) H2O = (6S)-5,6,7,8-tetrahydrofolate + (n-1) L-glutamate</text>
        <dbReference type="Rhea" id="RHEA:56784"/>
        <dbReference type="Rhea" id="RHEA-COMP:14738"/>
        <dbReference type="ChEBI" id="CHEBI:15377"/>
        <dbReference type="ChEBI" id="CHEBI:29985"/>
        <dbReference type="ChEBI" id="CHEBI:57453"/>
        <dbReference type="ChEBI" id="CHEBI:141005"/>
        <dbReference type="EC" id="3.4.19.9"/>
    </reaction>
</comment>
<dbReference type="EMBL" id="JANEYG010000002">
    <property type="protein sequence ID" value="KAJ8924851.1"/>
    <property type="molecule type" value="Genomic_DNA"/>
</dbReference>
<comment type="similarity">
    <text evidence="2">Belongs to the peptidase C26 family.</text>
</comment>
<gene>
    <name evidence="8" type="ORF">NQ315_001006</name>
</gene>
<dbReference type="Pfam" id="PF07722">
    <property type="entry name" value="Peptidase_C26"/>
    <property type="match status" value="1"/>
</dbReference>
<dbReference type="PROSITE" id="PS51273">
    <property type="entry name" value="GATASE_TYPE_1"/>
    <property type="match status" value="1"/>
</dbReference>
<keyword evidence="4" id="KW-0732">Signal</keyword>
<dbReference type="InterPro" id="IPR029062">
    <property type="entry name" value="Class_I_gatase-like"/>
</dbReference>
<keyword evidence="5 7" id="KW-0378">Hydrolase</keyword>
<feature type="active site" description="Proton donor" evidence="6">
    <location>
        <position position="270"/>
    </location>
</feature>
<dbReference type="PANTHER" id="PTHR11315">
    <property type="entry name" value="PROTEASE FAMILY C26 GAMMA-GLUTAMYL HYDROLASE"/>
    <property type="match status" value="1"/>
</dbReference>
<evidence type="ECO:0000313" key="8">
    <source>
        <dbReference type="EMBL" id="KAJ8924851.1"/>
    </source>
</evidence>
<dbReference type="GO" id="GO:0005576">
    <property type="term" value="C:extracellular region"/>
    <property type="evidence" value="ECO:0007669"/>
    <property type="project" value="UniProtKB-SubCell"/>
</dbReference>
<organism evidence="8 9">
    <name type="scientific">Exocentrus adspersus</name>
    <dbReference type="NCBI Taxonomy" id="1586481"/>
    <lineage>
        <taxon>Eukaryota</taxon>
        <taxon>Metazoa</taxon>
        <taxon>Ecdysozoa</taxon>
        <taxon>Arthropoda</taxon>
        <taxon>Hexapoda</taxon>
        <taxon>Insecta</taxon>
        <taxon>Pterygota</taxon>
        <taxon>Neoptera</taxon>
        <taxon>Endopterygota</taxon>
        <taxon>Coleoptera</taxon>
        <taxon>Polyphaga</taxon>
        <taxon>Cucujiformia</taxon>
        <taxon>Chrysomeloidea</taxon>
        <taxon>Cerambycidae</taxon>
        <taxon>Lamiinae</taxon>
        <taxon>Acanthocinini</taxon>
        <taxon>Exocentrus</taxon>
    </lineage>
</organism>
<dbReference type="InterPro" id="IPR015527">
    <property type="entry name" value="Pept_C26_g-glut_hydrolase"/>
</dbReference>
<dbReference type="EC" id="3.4.19.9" evidence="7"/>
<dbReference type="InterPro" id="IPR011697">
    <property type="entry name" value="Peptidase_C26"/>
</dbReference>
<dbReference type="Gene3D" id="3.40.50.880">
    <property type="match status" value="1"/>
</dbReference>
<dbReference type="FunFam" id="3.40.50.880:FF:000024">
    <property type="entry name" value="Folate gamma-glutamyl hydrolase"/>
    <property type="match status" value="1"/>
</dbReference>